<evidence type="ECO:0000256" key="2">
    <source>
        <dbReference type="SAM" id="SignalP"/>
    </source>
</evidence>
<feature type="signal peptide" evidence="2">
    <location>
        <begin position="1"/>
        <end position="18"/>
    </location>
</feature>
<reference evidence="3 4" key="1">
    <citation type="submission" date="2021-01" db="EMBL/GenBank/DDBJ databases">
        <title>Cercospora kikuchii MAFF 305040 whole genome shotgun sequence.</title>
        <authorList>
            <person name="Kashiwa T."/>
            <person name="Suzuki T."/>
        </authorList>
    </citation>
    <scope>NUCLEOTIDE SEQUENCE [LARGE SCALE GENOMIC DNA]</scope>
    <source>
        <strain evidence="3 4">MAFF 305040</strain>
    </source>
</reference>
<organism evidence="3 4">
    <name type="scientific">Cercospora kikuchii</name>
    <dbReference type="NCBI Taxonomy" id="84275"/>
    <lineage>
        <taxon>Eukaryota</taxon>
        <taxon>Fungi</taxon>
        <taxon>Dikarya</taxon>
        <taxon>Ascomycota</taxon>
        <taxon>Pezizomycotina</taxon>
        <taxon>Dothideomycetes</taxon>
        <taxon>Dothideomycetidae</taxon>
        <taxon>Mycosphaerellales</taxon>
        <taxon>Mycosphaerellaceae</taxon>
        <taxon>Cercospora</taxon>
    </lineage>
</organism>
<evidence type="ECO:0000313" key="4">
    <source>
        <dbReference type="Proteomes" id="UP000825890"/>
    </source>
</evidence>
<name>A0A9P3CVL8_9PEZI</name>
<comment type="caution">
    <text evidence="3">The sequence shown here is derived from an EMBL/GenBank/DDBJ whole genome shotgun (WGS) entry which is preliminary data.</text>
</comment>
<evidence type="ECO:0000256" key="1">
    <source>
        <dbReference type="SAM" id="MobiDB-lite"/>
    </source>
</evidence>
<protein>
    <submittedName>
        <fullName evidence="3">Uncharacterized protein</fullName>
    </submittedName>
</protein>
<keyword evidence="4" id="KW-1185">Reference proteome</keyword>
<feature type="region of interest" description="Disordered" evidence="1">
    <location>
        <begin position="540"/>
        <end position="562"/>
    </location>
</feature>
<feature type="chain" id="PRO_5040354960" evidence="2">
    <location>
        <begin position="19"/>
        <end position="750"/>
    </location>
</feature>
<accession>A0A9P3CVL8</accession>
<dbReference type="RefSeq" id="XP_044662914.1">
    <property type="nucleotide sequence ID" value="XM_044806979.1"/>
</dbReference>
<proteinExistence type="predicted"/>
<sequence length="750" mass="80808">MRASLTTSLIAFAGLVAAAGPTITLGPASEYQKAAAITASPSGNDLIITPTDIAQGIPKEGLDVFLGPDMQEELSKSLADKCKKGVTQDCTNAISGVLNKDYGLTLHARQLTVLLTGVEVFELVVAAILANRLAKEEQPKLISHVHIPSGLGSQLAPLTASEVAFATATNQPAVTIKTSPTPTLESSPATITTLTADEGGHTKGDLVVRIPGQKADLLKQLLRQTGIEGKCKNVRRRLSGTGPTASNYNLINNAALWALPMAAPGQLLASLGLQAEQVPQLLLQLRDDAARSSLEYVQTNAGRLIEFAKVDADEVKAVALLVWKTTSDMCLGSIDQLAEIVLDDSMFLEDPSHEDDENGDGKCPKDVKNSPGCDSQDCAGADDRCQQGKYKSCVCLTTAKVYVNYLSRDDLDAGQKFLTEALDSETEPGKFECNKDERVSLEYADYLKLSGAFCQGIDLTKDTQNVNISPKDAGTRGPYTKYKFSFSWKPNSGACSSDCAAIFGAFNSSSVCSYDSHTMAKSGSQELSCGTASFNFDNGKTKDGASGKPQPPKSTSKTKLECGKERDMGNANHFVAPGTMDRAARLFCQQQIDLKTRFEAGKVPRDGSHKELHYNQNLHDPVYLSVDWLDNASCPITDFGANDFMKTCTERFGALIHSCDTNNPKGFNFWKQGGTLTRDCVKWTVKRDTYAKNPPNDSDLWRPKDAPCEKDAECSKVCNQYGKPVCKKAPEFSDQGWCGCDTSNCALGFC</sequence>
<gene>
    <name evidence="3" type="ORF">CKM354_001148800</name>
</gene>
<dbReference type="EMBL" id="BOLY01000008">
    <property type="protein sequence ID" value="GIZ48427.1"/>
    <property type="molecule type" value="Genomic_DNA"/>
</dbReference>
<dbReference type="Proteomes" id="UP000825890">
    <property type="component" value="Unassembled WGS sequence"/>
</dbReference>
<evidence type="ECO:0000313" key="3">
    <source>
        <dbReference type="EMBL" id="GIZ48427.1"/>
    </source>
</evidence>
<dbReference type="AlphaFoldDB" id="A0A9P3CVL8"/>
<dbReference type="GeneID" id="68297063"/>
<keyword evidence="2" id="KW-0732">Signal</keyword>
<dbReference type="OrthoDB" id="3638023at2759"/>